<feature type="domain" description="Transketolase-like pyrimidine-binding" evidence="11">
    <location>
        <begin position="320"/>
        <end position="484"/>
    </location>
</feature>
<dbReference type="EMBL" id="DXEV01000168">
    <property type="protein sequence ID" value="HIX57476.1"/>
    <property type="molecule type" value="Genomic_DNA"/>
</dbReference>
<dbReference type="Pfam" id="PF02779">
    <property type="entry name" value="Transket_pyr"/>
    <property type="match status" value="1"/>
</dbReference>
<dbReference type="CDD" id="cd07033">
    <property type="entry name" value="TPP_PYR_DXS_TK_like"/>
    <property type="match status" value="1"/>
</dbReference>
<feature type="binding site" evidence="10">
    <location>
        <position position="182"/>
    </location>
    <ligand>
        <name>thiamine diphosphate</name>
        <dbReference type="ChEBI" id="CHEBI:58937"/>
    </ligand>
</feature>
<evidence type="ECO:0000256" key="5">
    <source>
        <dbReference type="ARBA" id="ARBA00022723"/>
    </source>
</evidence>
<evidence type="ECO:0000256" key="6">
    <source>
        <dbReference type="ARBA" id="ARBA00022842"/>
    </source>
</evidence>
<dbReference type="SUPFAM" id="SSF52922">
    <property type="entry name" value="TK C-terminal domain-like"/>
    <property type="match status" value="1"/>
</dbReference>
<comment type="cofactor">
    <cofactor evidence="10">
        <name>Mg(2+)</name>
        <dbReference type="ChEBI" id="CHEBI:18420"/>
    </cofactor>
    <text evidence="10">Binds 1 Mg(2+) ion per subunit.</text>
</comment>
<dbReference type="EC" id="2.2.1.7" evidence="10"/>
<dbReference type="GO" id="GO:0030976">
    <property type="term" value="F:thiamine pyrophosphate binding"/>
    <property type="evidence" value="ECO:0007669"/>
    <property type="project" value="UniProtKB-UniRule"/>
</dbReference>
<comment type="pathway">
    <text evidence="1 10">Metabolic intermediate biosynthesis; 1-deoxy-D-xylulose 5-phosphate biosynthesis; 1-deoxy-D-xylulose 5-phosphate from D-glyceraldehyde 3-phosphate and pyruvate: step 1/1.</text>
</comment>
<comment type="similarity">
    <text evidence="2 10">Belongs to the transketolase family. DXPS subfamily.</text>
</comment>
<name>A0A9D2B1Y3_9GAMM</name>
<dbReference type="PANTHER" id="PTHR43322">
    <property type="entry name" value="1-D-DEOXYXYLULOSE 5-PHOSPHATE SYNTHASE-RELATED"/>
    <property type="match status" value="1"/>
</dbReference>
<evidence type="ECO:0000256" key="9">
    <source>
        <dbReference type="ARBA" id="ARBA00023229"/>
    </source>
</evidence>
<evidence type="ECO:0000256" key="7">
    <source>
        <dbReference type="ARBA" id="ARBA00022977"/>
    </source>
</evidence>
<dbReference type="HAMAP" id="MF_00315">
    <property type="entry name" value="DXP_synth"/>
    <property type="match status" value="1"/>
</dbReference>
<reference evidence="12" key="2">
    <citation type="submission" date="2021-04" db="EMBL/GenBank/DDBJ databases">
        <authorList>
            <person name="Gilroy R."/>
        </authorList>
    </citation>
    <scope>NUCLEOTIDE SEQUENCE</scope>
    <source>
        <strain evidence="12">USASDec5-558</strain>
    </source>
</reference>
<feature type="binding site" evidence="10">
    <location>
        <begin position="153"/>
        <end position="154"/>
    </location>
    <ligand>
        <name>thiamine diphosphate</name>
        <dbReference type="ChEBI" id="CHEBI:58937"/>
    </ligand>
</feature>
<comment type="caution">
    <text evidence="12">The sequence shown here is derived from an EMBL/GenBank/DDBJ whole genome shotgun (WGS) entry which is preliminary data.</text>
</comment>
<dbReference type="SMART" id="SM00861">
    <property type="entry name" value="Transket_pyr"/>
    <property type="match status" value="1"/>
</dbReference>
<dbReference type="GO" id="GO:0019288">
    <property type="term" value="P:isopentenyl diphosphate biosynthetic process, methylerythritol 4-phosphate pathway"/>
    <property type="evidence" value="ECO:0007669"/>
    <property type="project" value="TreeGrafter"/>
</dbReference>
<dbReference type="SUPFAM" id="SSF52518">
    <property type="entry name" value="Thiamin diphosphate-binding fold (THDP-binding)"/>
    <property type="match status" value="2"/>
</dbReference>
<keyword evidence="7 10" id="KW-0784">Thiamine biosynthesis</keyword>
<dbReference type="InterPro" id="IPR005477">
    <property type="entry name" value="Dxylulose-5-P_synthase"/>
</dbReference>
<evidence type="ECO:0000256" key="2">
    <source>
        <dbReference type="ARBA" id="ARBA00011081"/>
    </source>
</evidence>
<feature type="binding site" evidence="10">
    <location>
        <position position="78"/>
    </location>
    <ligand>
        <name>thiamine diphosphate</name>
        <dbReference type="ChEBI" id="CHEBI:58937"/>
    </ligand>
</feature>
<dbReference type="NCBIfam" id="NF003933">
    <property type="entry name" value="PRK05444.2-2"/>
    <property type="match status" value="1"/>
</dbReference>
<comment type="function">
    <text evidence="10">Catalyzes the acyloin condensation reaction between C atoms 2 and 3 of pyruvate and glyceraldehyde 3-phosphate to yield 1-deoxy-D-xylulose-5-phosphate (DXP).</text>
</comment>
<dbReference type="GO" id="GO:0000287">
    <property type="term" value="F:magnesium ion binding"/>
    <property type="evidence" value="ECO:0007669"/>
    <property type="project" value="UniProtKB-UniRule"/>
</dbReference>
<dbReference type="Proteomes" id="UP000886829">
    <property type="component" value="Unassembled WGS sequence"/>
</dbReference>
<feature type="binding site" evidence="10">
    <location>
        <position position="182"/>
    </location>
    <ligand>
        <name>Mg(2+)</name>
        <dbReference type="ChEBI" id="CHEBI:18420"/>
    </ligand>
</feature>
<comment type="catalytic activity">
    <reaction evidence="10">
        <text>D-glyceraldehyde 3-phosphate + pyruvate + H(+) = 1-deoxy-D-xylulose 5-phosphate + CO2</text>
        <dbReference type="Rhea" id="RHEA:12605"/>
        <dbReference type="ChEBI" id="CHEBI:15361"/>
        <dbReference type="ChEBI" id="CHEBI:15378"/>
        <dbReference type="ChEBI" id="CHEBI:16526"/>
        <dbReference type="ChEBI" id="CHEBI:57792"/>
        <dbReference type="ChEBI" id="CHEBI:59776"/>
        <dbReference type="EC" id="2.2.1.7"/>
    </reaction>
</comment>
<feature type="binding site" evidence="10">
    <location>
        <position position="289"/>
    </location>
    <ligand>
        <name>thiamine diphosphate</name>
        <dbReference type="ChEBI" id="CHEBI:58937"/>
    </ligand>
</feature>
<evidence type="ECO:0000259" key="11">
    <source>
        <dbReference type="SMART" id="SM00861"/>
    </source>
</evidence>
<dbReference type="PANTHER" id="PTHR43322:SF5">
    <property type="entry name" value="1-DEOXY-D-XYLULOSE-5-PHOSPHATE SYNTHASE, CHLOROPLASTIC"/>
    <property type="match status" value="1"/>
</dbReference>
<keyword evidence="8 10" id="KW-0786">Thiamine pyrophosphate</keyword>
<dbReference type="CDD" id="cd02007">
    <property type="entry name" value="TPP_DXS"/>
    <property type="match status" value="1"/>
</dbReference>
<dbReference type="Gene3D" id="3.40.50.920">
    <property type="match status" value="1"/>
</dbReference>
<sequence length="703" mass="76318">MTTDKFQLLNGINDATDVRALPRDALPQLCAEVRSCLIDTVSKTAGHLASGLGVVELTVALHYVYDTPKDIIVWDVGHQAYPHKILTGHRQELQTIRQKNGLHAFIWRGETPYDLISTGHASTSVGSALGLAVAERNKPQDKRRKVIAVIGDGALSGGCAFEALNQAGSFKDIDLTVILNDNEMSISENVGSIAQGLSHVISSPHYVKLVEGGKRILKSFPAVRDLALRAQEHVKGMLMPGTLFEELGFNYIGPVDGNDVERLTTILQNIKEISGLKFLHIVTKKGKGYEPAEQDPVCYHGVPAFNPEQGIDRNSTKEDRSYSAAFGRWLCDRAVTDRKLMGVTPAMRIGSGMAEFARTYPHQFFDVGIAEQHAMVFASGLAAGGLRPVVNIYSSFMQRAYDGLIHDMAIQDLPIMLCLDRGGVVGPDGPTHNGSFDIAYTRTVPNLLIMAPSTRHELYTMMNTGYAYEHPCVIRYPRSNGESLMELSADGSERPVRLSLEQTLKIGQVECLHLTHSHQAQLDDHWRELLGMTADNVPSLPAPAVSGATTADVITVNASADAATVAVAANDSDHVADNALGKQHKIALLCFGTCAHDLVPLAQSEDLTLINMRFIKPLKEDLVRALAAEYDLLVTVEEGAKLGGIGEHIAAVVAELPRSKQRASVLTLGLNDAFIMEGLRPELLAEQGMSPQGIKERISAYFA</sequence>
<dbReference type="NCBIfam" id="TIGR00204">
    <property type="entry name" value="dxs"/>
    <property type="match status" value="1"/>
</dbReference>
<dbReference type="Pfam" id="PF02780">
    <property type="entry name" value="Transketolase_C"/>
    <property type="match status" value="1"/>
</dbReference>
<dbReference type="AlphaFoldDB" id="A0A9D2B1Y3"/>
<dbReference type="InterPro" id="IPR009014">
    <property type="entry name" value="Transketo_C/PFOR_II"/>
</dbReference>
<dbReference type="GO" id="GO:0005829">
    <property type="term" value="C:cytosol"/>
    <property type="evidence" value="ECO:0007669"/>
    <property type="project" value="TreeGrafter"/>
</dbReference>
<evidence type="ECO:0000256" key="3">
    <source>
        <dbReference type="ARBA" id="ARBA00011738"/>
    </source>
</evidence>
<proteinExistence type="inferred from homology"/>
<reference evidence="12" key="1">
    <citation type="journal article" date="2021" name="PeerJ">
        <title>Extensive microbial diversity within the chicken gut microbiome revealed by metagenomics and culture.</title>
        <authorList>
            <person name="Gilroy R."/>
            <person name="Ravi A."/>
            <person name="Getino M."/>
            <person name="Pursley I."/>
            <person name="Horton D.L."/>
            <person name="Alikhan N.F."/>
            <person name="Baker D."/>
            <person name="Gharbi K."/>
            <person name="Hall N."/>
            <person name="Watson M."/>
            <person name="Adriaenssens E.M."/>
            <person name="Foster-Nyarko E."/>
            <person name="Jarju S."/>
            <person name="Secka A."/>
            <person name="Antonio M."/>
            <person name="Oren A."/>
            <person name="Chaudhuri R.R."/>
            <person name="La Ragione R."/>
            <person name="Hildebrand F."/>
            <person name="Pallen M.J."/>
        </authorList>
    </citation>
    <scope>NUCLEOTIDE SEQUENCE</scope>
    <source>
        <strain evidence="12">USASDec5-558</strain>
    </source>
</reference>
<dbReference type="InterPro" id="IPR029061">
    <property type="entry name" value="THDP-binding"/>
</dbReference>
<dbReference type="GO" id="GO:0009228">
    <property type="term" value="P:thiamine biosynthetic process"/>
    <property type="evidence" value="ECO:0007669"/>
    <property type="project" value="UniProtKB-UniRule"/>
</dbReference>
<evidence type="ECO:0000256" key="1">
    <source>
        <dbReference type="ARBA" id="ARBA00004980"/>
    </source>
</evidence>
<keyword evidence="9 10" id="KW-0414">Isoprene biosynthesis</keyword>
<dbReference type="GO" id="GO:0016114">
    <property type="term" value="P:terpenoid biosynthetic process"/>
    <property type="evidence" value="ECO:0007669"/>
    <property type="project" value="UniProtKB-UniRule"/>
</dbReference>
<keyword evidence="5 10" id="KW-0479">Metal-binding</keyword>
<comment type="cofactor">
    <cofactor evidence="10">
        <name>thiamine diphosphate</name>
        <dbReference type="ChEBI" id="CHEBI:58937"/>
    </cofactor>
    <text evidence="10">Binds 1 thiamine pyrophosphate per subunit.</text>
</comment>
<accession>A0A9D2B1Y3</accession>
<gene>
    <name evidence="10 12" type="primary">dxs</name>
    <name evidence="12" type="ORF">H9850_08410</name>
</gene>
<keyword evidence="6 10" id="KW-0460">Magnesium</keyword>
<dbReference type="GO" id="GO:0008661">
    <property type="term" value="F:1-deoxy-D-xylulose-5-phosphate synthase activity"/>
    <property type="evidence" value="ECO:0007669"/>
    <property type="project" value="UniProtKB-UniRule"/>
</dbReference>
<organism evidence="12 13">
    <name type="scientific">Candidatus Anaerobiospirillum pullistercoris</name>
    <dbReference type="NCBI Taxonomy" id="2838452"/>
    <lineage>
        <taxon>Bacteria</taxon>
        <taxon>Pseudomonadati</taxon>
        <taxon>Pseudomonadota</taxon>
        <taxon>Gammaproteobacteria</taxon>
        <taxon>Aeromonadales</taxon>
        <taxon>Succinivibrionaceae</taxon>
        <taxon>Anaerobiospirillum</taxon>
    </lineage>
</organism>
<dbReference type="InterPro" id="IPR020826">
    <property type="entry name" value="Transketolase_BS"/>
</dbReference>
<feature type="binding site" evidence="10">
    <location>
        <begin position="119"/>
        <end position="121"/>
    </location>
    <ligand>
        <name>thiamine diphosphate</name>
        <dbReference type="ChEBI" id="CHEBI:58937"/>
    </ligand>
</feature>
<evidence type="ECO:0000256" key="10">
    <source>
        <dbReference type="HAMAP-Rule" id="MF_00315"/>
    </source>
</evidence>
<dbReference type="InterPro" id="IPR033248">
    <property type="entry name" value="Transketolase_C"/>
</dbReference>
<protein>
    <recommendedName>
        <fullName evidence="10">1-deoxy-D-xylulose-5-phosphate synthase</fullName>
        <ecNumber evidence="10">2.2.1.7</ecNumber>
    </recommendedName>
    <alternativeName>
        <fullName evidence="10">1-deoxyxylulose-5-phosphate synthase</fullName>
        <shortName evidence="10">DXP synthase</shortName>
        <shortName evidence="10">DXPS</shortName>
    </alternativeName>
</protein>
<keyword evidence="4 10" id="KW-0808">Transferase</keyword>
<evidence type="ECO:0000313" key="12">
    <source>
        <dbReference type="EMBL" id="HIX57476.1"/>
    </source>
</evidence>
<feature type="binding site" evidence="10">
    <location>
        <position position="152"/>
    </location>
    <ligand>
        <name>Mg(2+)</name>
        <dbReference type="ChEBI" id="CHEBI:18420"/>
    </ligand>
</feature>
<dbReference type="Gene3D" id="3.40.50.970">
    <property type="match status" value="2"/>
</dbReference>
<evidence type="ECO:0000313" key="13">
    <source>
        <dbReference type="Proteomes" id="UP000886829"/>
    </source>
</evidence>
<dbReference type="InterPro" id="IPR005475">
    <property type="entry name" value="Transketolase-like_Pyr-bd"/>
</dbReference>
<comment type="subunit">
    <text evidence="3 10">Homodimer.</text>
</comment>
<feature type="binding site" evidence="10">
    <location>
        <position position="371"/>
    </location>
    <ligand>
        <name>thiamine diphosphate</name>
        <dbReference type="ChEBI" id="CHEBI:58937"/>
    </ligand>
</feature>
<dbReference type="PROSITE" id="PS00802">
    <property type="entry name" value="TRANSKETOLASE_2"/>
    <property type="match status" value="1"/>
</dbReference>
<evidence type="ECO:0000256" key="8">
    <source>
        <dbReference type="ARBA" id="ARBA00023052"/>
    </source>
</evidence>
<evidence type="ECO:0000256" key="4">
    <source>
        <dbReference type="ARBA" id="ARBA00022679"/>
    </source>
</evidence>
<dbReference type="Pfam" id="PF13292">
    <property type="entry name" value="DXP_synthase_N"/>
    <property type="match status" value="1"/>
</dbReference>